<dbReference type="InterPro" id="IPR024726">
    <property type="entry name" value="FhuF_C"/>
</dbReference>
<dbReference type="Proteomes" id="UP001620295">
    <property type="component" value="Unassembled WGS sequence"/>
</dbReference>
<gene>
    <name evidence="2" type="ORF">ACI2L5_02885</name>
</gene>
<evidence type="ECO:0000259" key="1">
    <source>
        <dbReference type="Pfam" id="PF11575"/>
    </source>
</evidence>
<sequence>MGDPPLSAAEVGPFFALRTDPGNPRDEGYALIGEAYRLTPEGAAAPLLRARIEAVAASLRTDEPKVAASLAFQGLAARVWSLALGQAALTGRVSRLRPDRLWWHPGRAAPDDLWWPGVPSVMGEPGGLAGQVGDATYTQLLPLHSAVTRAYRVSGRLLWGNAASALAGSLRVLHDWCQAHGHPEAAERATELARAQLAHPPLSDAGTLISPPPAFRRRTCCLYYRVPGGGLCGDCVLRRAPASGFRRRSQ</sequence>
<dbReference type="EMBL" id="JBJDQH010000001">
    <property type="protein sequence ID" value="MFK4263874.1"/>
    <property type="molecule type" value="Genomic_DNA"/>
</dbReference>
<reference evidence="2 3" key="1">
    <citation type="submission" date="2024-11" db="EMBL/GenBank/DDBJ databases">
        <title>The Natural Products Discovery Center: Release of the First 8490 Sequenced Strains for Exploring Actinobacteria Biosynthetic Diversity.</title>
        <authorList>
            <person name="Kalkreuter E."/>
            <person name="Kautsar S.A."/>
            <person name="Yang D."/>
            <person name="Bader C.D."/>
            <person name="Teijaro C.N."/>
            <person name="Fluegel L."/>
            <person name="Davis C.M."/>
            <person name="Simpson J.R."/>
            <person name="Lauterbach L."/>
            <person name="Steele A.D."/>
            <person name="Gui C."/>
            <person name="Meng S."/>
            <person name="Li G."/>
            <person name="Viehrig K."/>
            <person name="Ye F."/>
            <person name="Su P."/>
            <person name="Kiefer A.F."/>
            <person name="Nichols A."/>
            <person name="Cepeda A.J."/>
            <person name="Yan W."/>
            <person name="Fan B."/>
            <person name="Jiang Y."/>
            <person name="Adhikari A."/>
            <person name="Zheng C.-J."/>
            <person name="Schuster L."/>
            <person name="Cowan T.M."/>
            <person name="Smanski M.J."/>
            <person name="Chevrette M.G."/>
            <person name="De Carvalho L.P.S."/>
            <person name="Shen B."/>
        </authorList>
    </citation>
    <scope>NUCLEOTIDE SEQUENCE [LARGE SCALE GENOMIC DNA]</scope>
    <source>
        <strain evidence="2 3">NPDC020863</strain>
    </source>
</reference>
<feature type="domain" description="Ferric siderophore reductase C-terminal" evidence="1">
    <location>
        <begin position="217"/>
        <end position="237"/>
    </location>
</feature>
<organism evidence="2 3">
    <name type="scientific">Streptomyces milbemycinicus</name>
    <dbReference type="NCBI Taxonomy" id="476552"/>
    <lineage>
        <taxon>Bacteria</taxon>
        <taxon>Bacillati</taxon>
        <taxon>Actinomycetota</taxon>
        <taxon>Actinomycetes</taxon>
        <taxon>Kitasatosporales</taxon>
        <taxon>Streptomycetaceae</taxon>
        <taxon>Streptomyces</taxon>
    </lineage>
</organism>
<accession>A0ABW8LFW1</accession>
<comment type="caution">
    <text evidence="2">The sequence shown here is derived from an EMBL/GenBank/DDBJ whole genome shotgun (WGS) entry which is preliminary data.</text>
</comment>
<evidence type="ECO:0000313" key="3">
    <source>
        <dbReference type="Proteomes" id="UP001620295"/>
    </source>
</evidence>
<dbReference type="RefSeq" id="WP_358638369.1">
    <property type="nucleotide sequence ID" value="NZ_JBFAEV010000012.1"/>
</dbReference>
<keyword evidence="3" id="KW-1185">Reference proteome</keyword>
<evidence type="ECO:0000313" key="2">
    <source>
        <dbReference type="EMBL" id="MFK4263874.1"/>
    </source>
</evidence>
<dbReference type="Pfam" id="PF11575">
    <property type="entry name" value="FhuF_C"/>
    <property type="match status" value="1"/>
</dbReference>
<proteinExistence type="predicted"/>
<name>A0ABW8LFW1_9ACTN</name>
<protein>
    <submittedName>
        <fullName evidence="2">(2Fe-2S)-binding protein</fullName>
    </submittedName>
</protein>